<evidence type="ECO:0000256" key="1">
    <source>
        <dbReference type="SAM" id="MobiDB-lite"/>
    </source>
</evidence>
<feature type="compositionally biased region" description="Low complexity" evidence="1">
    <location>
        <begin position="717"/>
        <end position="727"/>
    </location>
</feature>
<gene>
    <name evidence="2" type="ORF">IWZ03DRAFT_76626</name>
</gene>
<feature type="compositionally biased region" description="Polar residues" evidence="1">
    <location>
        <begin position="165"/>
        <end position="174"/>
    </location>
</feature>
<proteinExistence type="predicted"/>
<feature type="region of interest" description="Disordered" evidence="1">
    <location>
        <begin position="617"/>
        <end position="658"/>
    </location>
</feature>
<accession>A0ABR1K995</accession>
<feature type="region of interest" description="Disordered" evidence="1">
    <location>
        <begin position="670"/>
        <end position="727"/>
    </location>
</feature>
<dbReference type="Proteomes" id="UP001363622">
    <property type="component" value="Unassembled WGS sequence"/>
</dbReference>
<protein>
    <submittedName>
        <fullName evidence="2">Uncharacterized protein</fullName>
    </submittedName>
</protein>
<feature type="region of interest" description="Disordered" evidence="1">
    <location>
        <begin position="151"/>
        <end position="241"/>
    </location>
</feature>
<dbReference type="EMBL" id="JBBPHU010000014">
    <property type="protein sequence ID" value="KAK7510382.1"/>
    <property type="molecule type" value="Genomic_DNA"/>
</dbReference>
<organism evidence="2 3">
    <name type="scientific">Phyllosticta citriasiana</name>
    <dbReference type="NCBI Taxonomy" id="595635"/>
    <lineage>
        <taxon>Eukaryota</taxon>
        <taxon>Fungi</taxon>
        <taxon>Dikarya</taxon>
        <taxon>Ascomycota</taxon>
        <taxon>Pezizomycotina</taxon>
        <taxon>Dothideomycetes</taxon>
        <taxon>Dothideomycetes incertae sedis</taxon>
        <taxon>Botryosphaeriales</taxon>
        <taxon>Phyllostictaceae</taxon>
        <taxon>Phyllosticta</taxon>
    </lineage>
</organism>
<feature type="compositionally biased region" description="Basic and acidic residues" evidence="1">
    <location>
        <begin position="462"/>
        <end position="473"/>
    </location>
</feature>
<name>A0ABR1K995_9PEZI</name>
<comment type="caution">
    <text evidence="2">The sequence shown here is derived from an EMBL/GenBank/DDBJ whole genome shotgun (WGS) entry which is preliminary data.</text>
</comment>
<keyword evidence="3" id="KW-1185">Reference proteome</keyword>
<feature type="region of interest" description="Disordered" evidence="1">
    <location>
        <begin position="462"/>
        <end position="506"/>
    </location>
</feature>
<evidence type="ECO:0000313" key="3">
    <source>
        <dbReference type="Proteomes" id="UP001363622"/>
    </source>
</evidence>
<evidence type="ECO:0000313" key="2">
    <source>
        <dbReference type="EMBL" id="KAK7510382.1"/>
    </source>
</evidence>
<sequence length="794" mass="91002">MQVVLMDFDVIDKLPTPTDLRASQASFGMFGCMTSSGQVVFLDQGRTGQFRLYLSLREYSSNYFLLLPVEVTHFQQDRCPSQSRPKCSFPTQSTALQWIWVFHIQDHPILHHPSIFKQSYSIIQKSRAVRRRTGSRSFNTNMNFAHIPMSATDGRNRRWGGPRGTQINTQSFGDLTSRHGDYRHRPSYQPYDQSQRASRDRFNVSSNFVARNRPPDAPWPRGPLTSSENIPPSRPRAMEQHDNYRRPSALNTDHPGTNHLVSPFSQLCTLIPELNWEDLIPVSIKSDLDDTLNQARWVSCQIDCLMRLSVTNQFRAELYFTSLDHLSYQYEAFRLVRKALIHRQPEGQLLNHNHPHENGICPYLRTLHAYLTAFRTANQPTSIVSSSLRYRPDYPQAELDGPLHLQARMYNLRTVATTLVDDFESIENADEMARMVARLSAYTIDDEEWEESSRTIKMIREARQSRAHDERLQRSQSDPFGETSDHHDSSDIADATPLQDITHTNQSVPMFRWHSRRQHHSEILPAEPFYSQSQPFTIESLHPLPPPGRLPRHDYGPFEEQSIWTNNATAVNNRTSHTATTNDAFQMSGSGDNAPVQRSQGDYDAAVAHRDSFIGPTDTIELNRGTEPLSPLSLPRSRIWDPAGTTSSRHSRRDRPIRPRNVHEVGFWRANPSARRNGNATDPFHTTMPGHERSRYAPLPLNHPVPLRPRRQRRRSSSTSSSHTVRTVQVLSPGEARYVNAWKTSNWAARVGVGVEERRCLENEMQAAMDKIGAMPGVDRFEWEERALALRKRG</sequence>
<reference evidence="2 3" key="1">
    <citation type="submission" date="2024-04" db="EMBL/GenBank/DDBJ databases">
        <title>Phyllosticta paracitricarpa is synonymous to the EU quarantine fungus P. citricarpa based on phylogenomic analyses.</title>
        <authorList>
            <consortium name="Lawrence Berkeley National Laboratory"/>
            <person name="Van Ingen-Buijs V.A."/>
            <person name="Van Westerhoven A.C."/>
            <person name="Haridas S."/>
            <person name="Skiadas P."/>
            <person name="Martin F."/>
            <person name="Groenewald J.Z."/>
            <person name="Crous P.W."/>
            <person name="Seidl M.F."/>
        </authorList>
    </citation>
    <scope>NUCLEOTIDE SEQUENCE [LARGE SCALE GENOMIC DNA]</scope>
    <source>
        <strain evidence="2 3">CBS 123371</strain>
    </source>
</reference>